<gene>
    <name evidence="2" type="ORF">BN9_038090</name>
</gene>
<organism evidence="2 3">
    <name type="scientific">Albugo candida</name>
    <dbReference type="NCBI Taxonomy" id="65357"/>
    <lineage>
        <taxon>Eukaryota</taxon>
        <taxon>Sar</taxon>
        <taxon>Stramenopiles</taxon>
        <taxon>Oomycota</taxon>
        <taxon>Peronosporomycetes</taxon>
        <taxon>Albuginales</taxon>
        <taxon>Albuginaceae</taxon>
        <taxon>Albugo</taxon>
    </lineage>
</organism>
<dbReference type="AlphaFoldDB" id="A0A024G911"/>
<sequence length="510" mass="58682">MRIEKKANRKGHAERCQNYIRNVEKLAFPPRMLFGSKKDRVVKERAVILHQFLNSLLILTHQFRKDQRESHSYTASLPSQLHANGNVFYRLRDFLKPVEQRPSSVSMEEVTGTLGAARLQKTTMLKMKMQRSVSVITEGHTRGDYMSRKSKSSNQVYSNRYDRSVPIAETLRDQPLRDQVVFAQRKKTSKLVRIQTIVQAETKQEKAIHTGDQSSKLKNACKALKDENSKTSVQNISQPKKTKNTQTAKSESIQGKSARENQTLGSMNNILAQKSRLSARNISIRAQKELENALTEYDAIMILRYVDRFINKAVTKTPGCYWIADNEHLHIDSERFLAELEETFHTLPPSFADIFKNPGGEWMFPDALDAYVQLKWNSFRDWKATPVTYELSKVSESEDGSESEYEYEQIGTGGFMRKKTIEFTQDEADVLQEMIACGTAGRDQEVRLQKQMIEQKWKRRERPKTVQNAACDDPDPDSDTDEEAERGDVKTYQQQMNAKRRNRLGRATGH</sequence>
<evidence type="ECO:0008006" key="4">
    <source>
        <dbReference type="Google" id="ProtNLM"/>
    </source>
</evidence>
<evidence type="ECO:0000313" key="2">
    <source>
        <dbReference type="EMBL" id="CCI43025.1"/>
    </source>
</evidence>
<reference evidence="2 3" key="1">
    <citation type="submission" date="2012-05" db="EMBL/GenBank/DDBJ databases">
        <title>Recombination and specialization in a pathogen metapopulation.</title>
        <authorList>
            <person name="Gardiner A."/>
            <person name="Kemen E."/>
            <person name="Schultz-Larsen T."/>
            <person name="MacLean D."/>
            <person name="Van Oosterhout C."/>
            <person name="Jones J.D.G."/>
        </authorList>
    </citation>
    <scope>NUCLEOTIDE SEQUENCE [LARGE SCALE GENOMIC DNA]</scope>
    <source>
        <strain evidence="2 3">Ac Nc2</strain>
    </source>
</reference>
<feature type="compositionally biased region" description="Polar residues" evidence="1">
    <location>
        <begin position="230"/>
        <end position="264"/>
    </location>
</feature>
<evidence type="ECO:0000256" key="1">
    <source>
        <dbReference type="SAM" id="MobiDB-lite"/>
    </source>
</evidence>
<dbReference type="Gene3D" id="3.30.1520.10">
    <property type="entry name" value="Phox-like domain"/>
    <property type="match status" value="1"/>
</dbReference>
<dbReference type="InParanoid" id="A0A024G911"/>
<keyword evidence="3" id="KW-1185">Reference proteome</keyword>
<comment type="caution">
    <text evidence="2">The sequence shown here is derived from an EMBL/GenBank/DDBJ whole genome shotgun (WGS) entry which is preliminary data.</text>
</comment>
<name>A0A024G911_9STRA</name>
<evidence type="ECO:0000313" key="3">
    <source>
        <dbReference type="Proteomes" id="UP000053237"/>
    </source>
</evidence>
<protein>
    <recommendedName>
        <fullName evidence="4">PX domain-containing protein</fullName>
    </recommendedName>
</protein>
<feature type="compositionally biased region" description="Acidic residues" evidence="1">
    <location>
        <begin position="472"/>
        <end position="485"/>
    </location>
</feature>
<dbReference type="Proteomes" id="UP000053237">
    <property type="component" value="Unassembled WGS sequence"/>
</dbReference>
<feature type="region of interest" description="Disordered" evidence="1">
    <location>
        <begin position="226"/>
        <end position="264"/>
    </location>
</feature>
<feature type="region of interest" description="Disordered" evidence="1">
    <location>
        <begin position="457"/>
        <end position="510"/>
    </location>
</feature>
<accession>A0A024G911</accession>
<feature type="compositionally biased region" description="Basic residues" evidence="1">
    <location>
        <begin position="498"/>
        <end position="510"/>
    </location>
</feature>
<proteinExistence type="predicted"/>
<dbReference type="OrthoDB" id="74193at2759"/>
<dbReference type="EMBL" id="CAIX01000042">
    <property type="protein sequence ID" value="CCI43025.1"/>
    <property type="molecule type" value="Genomic_DNA"/>
</dbReference>
<dbReference type="InterPro" id="IPR036871">
    <property type="entry name" value="PX_dom_sf"/>
</dbReference>
<dbReference type="GO" id="GO:0035091">
    <property type="term" value="F:phosphatidylinositol binding"/>
    <property type="evidence" value="ECO:0007669"/>
    <property type="project" value="InterPro"/>
</dbReference>